<evidence type="ECO:0000256" key="5">
    <source>
        <dbReference type="ARBA" id="ARBA00022630"/>
    </source>
</evidence>
<evidence type="ECO:0000256" key="6">
    <source>
        <dbReference type="ARBA" id="ARBA00022729"/>
    </source>
</evidence>
<dbReference type="GO" id="GO:0016614">
    <property type="term" value="F:oxidoreductase activity, acting on CH-OH group of donors"/>
    <property type="evidence" value="ECO:0007669"/>
    <property type="project" value="InterPro"/>
</dbReference>
<reference evidence="12 13" key="1">
    <citation type="submission" date="2018-10" db="EMBL/GenBank/DDBJ databases">
        <title>A high-quality apple genome assembly.</title>
        <authorList>
            <person name="Hu J."/>
        </authorList>
    </citation>
    <scope>NUCLEOTIDE SEQUENCE [LARGE SCALE GENOMIC DNA]</scope>
    <source>
        <strain evidence="13">cv. HFTH1</strain>
        <tissue evidence="12">Young leaf</tissue>
    </source>
</reference>
<dbReference type="Proteomes" id="UP000290289">
    <property type="component" value="Chromosome 10"/>
</dbReference>
<comment type="cofactor">
    <cofactor evidence="2">
        <name>FAD</name>
        <dbReference type="ChEBI" id="CHEBI:57692"/>
    </cofactor>
</comment>
<dbReference type="STRING" id="3750.A0A498IVQ5"/>
<keyword evidence="9" id="KW-0456">Lyase</keyword>
<evidence type="ECO:0000259" key="11">
    <source>
        <dbReference type="PROSITE" id="PS00623"/>
    </source>
</evidence>
<keyword evidence="5 10" id="KW-0285">Flavoprotein</keyword>
<organism evidence="12 13">
    <name type="scientific">Malus domestica</name>
    <name type="common">Apple</name>
    <name type="synonym">Pyrus malus</name>
    <dbReference type="NCBI Taxonomy" id="3750"/>
    <lineage>
        <taxon>Eukaryota</taxon>
        <taxon>Viridiplantae</taxon>
        <taxon>Streptophyta</taxon>
        <taxon>Embryophyta</taxon>
        <taxon>Tracheophyta</taxon>
        <taxon>Spermatophyta</taxon>
        <taxon>Magnoliopsida</taxon>
        <taxon>eudicotyledons</taxon>
        <taxon>Gunneridae</taxon>
        <taxon>Pentapetalae</taxon>
        <taxon>rosids</taxon>
        <taxon>fabids</taxon>
        <taxon>Rosales</taxon>
        <taxon>Rosaceae</taxon>
        <taxon>Amygdaloideae</taxon>
        <taxon>Maleae</taxon>
        <taxon>Malus</taxon>
    </lineage>
</organism>
<evidence type="ECO:0000256" key="7">
    <source>
        <dbReference type="ARBA" id="ARBA00022827"/>
    </source>
</evidence>
<dbReference type="AlphaFoldDB" id="A0A498IVQ5"/>
<evidence type="ECO:0000256" key="10">
    <source>
        <dbReference type="RuleBase" id="RU003968"/>
    </source>
</evidence>
<protein>
    <recommendedName>
        <fullName evidence="4">(R)-mandelonitrile lyase</fullName>
        <ecNumber evidence="4">4.1.2.10</ecNumber>
    </recommendedName>
</protein>
<dbReference type="SUPFAM" id="SSF51905">
    <property type="entry name" value="FAD/NAD(P)-binding domain"/>
    <property type="match status" value="1"/>
</dbReference>
<comment type="similarity">
    <text evidence="10">Belongs to the GMC oxidoreductase family.</text>
</comment>
<evidence type="ECO:0000256" key="4">
    <source>
        <dbReference type="ARBA" id="ARBA00013074"/>
    </source>
</evidence>
<accession>A0A498IVQ5</accession>
<evidence type="ECO:0000256" key="3">
    <source>
        <dbReference type="ARBA" id="ARBA00011245"/>
    </source>
</evidence>
<dbReference type="EMBL" id="RDQH01000336">
    <property type="protein sequence ID" value="RXH86287.1"/>
    <property type="molecule type" value="Genomic_DNA"/>
</dbReference>
<keyword evidence="7 10" id="KW-0274">FAD</keyword>
<feature type="domain" description="Glucose-methanol-choline oxidoreductase N-terminal" evidence="11">
    <location>
        <begin position="107"/>
        <end position="130"/>
    </location>
</feature>
<sequence length="414" mass="45632">MRAFLSSYESFSPSYFGYLKFVYNATDLPLGEKYDYIVVGGGTSGCPLAATLSAKYSVLVLERGSLPTAYPNLLNQDGFLYILYQEDDGNTPVQRIMSEDVIPTVRGRILGGTSMINAGVYARANISFYNESGIEWDMDLVNKTYKWVENTIVGRPNNSVGGWQSVAQKAFLEAGGYDPNNGFVLDHIEGTRFTVVLDLPDVGQFMYDNHRNFINILTPNDPLEPSIVTSLAITNNFYQCSISLPPYTTPAYSLFPSSSYPLPNSTFAHFLSKVPGPLSHGSLMLNSSFDVTIPPNVKFNYFSDSTDLANCVAGMKSIGNVLRTETSKPYKVWQTEGREGFEYLGQPLPNNRTDDASFEKFCKDTVASYWHCHGGCLVGKVVDGGLRVKGINALRVVDSSTFPPHRGDTLRASI</sequence>
<dbReference type="SUPFAM" id="SSF54373">
    <property type="entry name" value="FAD-linked reductases, C-terminal domain"/>
    <property type="match status" value="1"/>
</dbReference>
<dbReference type="InterPro" id="IPR036188">
    <property type="entry name" value="FAD/NAD-bd_sf"/>
</dbReference>
<dbReference type="GO" id="GO:0046593">
    <property type="term" value="F:mandelonitrile lyase activity"/>
    <property type="evidence" value="ECO:0007669"/>
    <property type="project" value="UniProtKB-EC"/>
</dbReference>
<keyword evidence="6" id="KW-0732">Signal</keyword>
<comment type="subunit">
    <text evidence="3">Monomer.</text>
</comment>
<dbReference type="InterPro" id="IPR051871">
    <property type="entry name" value="GMC_Oxidoreductase-Related"/>
</dbReference>
<evidence type="ECO:0000313" key="12">
    <source>
        <dbReference type="EMBL" id="RXH86287.1"/>
    </source>
</evidence>
<comment type="catalytic activity">
    <reaction evidence="1">
        <text>(R)-mandelonitrile = benzaldehyde + hydrogen cyanide</text>
        <dbReference type="Rhea" id="RHEA:18313"/>
        <dbReference type="ChEBI" id="CHEBI:17169"/>
        <dbReference type="ChEBI" id="CHEBI:18407"/>
        <dbReference type="ChEBI" id="CHEBI:18450"/>
        <dbReference type="EC" id="4.1.2.10"/>
    </reaction>
</comment>
<gene>
    <name evidence="12" type="ORF">DVH24_017340</name>
</gene>
<dbReference type="PROSITE" id="PS00623">
    <property type="entry name" value="GMC_OXRED_1"/>
    <property type="match status" value="1"/>
</dbReference>
<dbReference type="InterPro" id="IPR000172">
    <property type="entry name" value="GMC_OxRdtase_N"/>
</dbReference>
<keyword evidence="8" id="KW-1015">Disulfide bond</keyword>
<dbReference type="PANTHER" id="PTHR45968:SF23">
    <property type="entry name" value="GLUCOSE-METHANOL-CHOLINE OXIDOREDUCTASE N-TERMINAL DOMAIN-CONTAINING PROTEIN"/>
    <property type="match status" value="1"/>
</dbReference>
<keyword evidence="13" id="KW-1185">Reference proteome</keyword>
<dbReference type="Pfam" id="PF05199">
    <property type="entry name" value="GMC_oxred_C"/>
    <property type="match status" value="1"/>
</dbReference>
<proteinExistence type="inferred from homology"/>
<dbReference type="GO" id="GO:0050660">
    <property type="term" value="F:flavin adenine dinucleotide binding"/>
    <property type="evidence" value="ECO:0007669"/>
    <property type="project" value="InterPro"/>
</dbReference>
<dbReference type="Gene3D" id="3.50.50.60">
    <property type="entry name" value="FAD/NAD(P)-binding domain"/>
    <property type="match status" value="2"/>
</dbReference>
<comment type="caution">
    <text evidence="12">The sequence shown here is derived from an EMBL/GenBank/DDBJ whole genome shotgun (WGS) entry which is preliminary data.</text>
</comment>
<dbReference type="PANTHER" id="PTHR45968">
    <property type="entry name" value="OSJNBA0019K04.7 PROTEIN"/>
    <property type="match status" value="1"/>
</dbReference>
<dbReference type="Pfam" id="PF00732">
    <property type="entry name" value="GMC_oxred_N"/>
    <property type="match status" value="1"/>
</dbReference>
<evidence type="ECO:0000313" key="13">
    <source>
        <dbReference type="Proteomes" id="UP000290289"/>
    </source>
</evidence>
<evidence type="ECO:0000256" key="2">
    <source>
        <dbReference type="ARBA" id="ARBA00001974"/>
    </source>
</evidence>
<evidence type="ECO:0000256" key="9">
    <source>
        <dbReference type="ARBA" id="ARBA00023239"/>
    </source>
</evidence>
<evidence type="ECO:0000256" key="1">
    <source>
        <dbReference type="ARBA" id="ARBA00001147"/>
    </source>
</evidence>
<dbReference type="EC" id="4.1.2.10" evidence="4"/>
<name>A0A498IVQ5_MALDO</name>
<dbReference type="Gene3D" id="3.30.410.40">
    <property type="match status" value="2"/>
</dbReference>
<dbReference type="InterPro" id="IPR007867">
    <property type="entry name" value="GMC_OxRtase_C"/>
</dbReference>
<evidence type="ECO:0000256" key="8">
    <source>
        <dbReference type="ARBA" id="ARBA00023157"/>
    </source>
</evidence>